<comment type="similarity">
    <text evidence="1">In the C-terminal section; belongs to the transposase 35 family.</text>
</comment>
<protein>
    <submittedName>
        <fullName evidence="7">Putative transposase</fullName>
    </submittedName>
</protein>
<sequence>MIRVLKTTFRTSKHEMDRLFACNRESAKAWNDCLNYAREYHKTNGKWIGKSDLQKLTKGRYHMHSQSIQAVQERYLDARTNANRAKQAGHGHVRYPWRQKKNYPTRWKKDGFTIQPNGKIELSMGIHNGKREKPIIVHVHRIPPRKVKEIELVWDRKLILAISYDDGTQPRENLNRGIAAIDMGEIHGIAAVADTGEALVVTSRKLRSVKRLRNKKFKEIYQKRSRCKKGSRKWKKYTCAIARIGSKTDNQQRDILHKMSHKFVAWANDQGVKTVVVGDVEGVQRNTSRRNKKNLKQKRHSRGLNQKMSQWPFGLLQAYLTYKLAALGIDLIKIDESYTTQTWPVCGRKKKPSGRTYQCHCGYISHRDVHGARNIYAKHKYGEIRTLDWSVENIKYLRPAS</sequence>
<keyword evidence="4" id="KW-0233">DNA recombination</keyword>
<evidence type="ECO:0000256" key="3">
    <source>
        <dbReference type="ARBA" id="ARBA00023125"/>
    </source>
</evidence>
<dbReference type="GO" id="GO:0032196">
    <property type="term" value="P:transposition"/>
    <property type="evidence" value="ECO:0007669"/>
    <property type="project" value="UniProtKB-KW"/>
</dbReference>
<evidence type="ECO:0000259" key="5">
    <source>
        <dbReference type="Pfam" id="PF01385"/>
    </source>
</evidence>
<keyword evidence="2" id="KW-0815">Transposition</keyword>
<dbReference type="GO" id="GO:0006310">
    <property type="term" value="P:DNA recombination"/>
    <property type="evidence" value="ECO:0007669"/>
    <property type="project" value="UniProtKB-KW"/>
</dbReference>
<evidence type="ECO:0000259" key="6">
    <source>
        <dbReference type="Pfam" id="PF07282"/>
    </source>
</evidence>
<organism evidence="7 8">
    <name type="scientific">Pelotomaculum schinkii</name>
    <dbReference type="NCBI Taxonomy" id="78350"/>
    <lineage>
        <taxon>Bacteria</taxon>
        <taxon>Bacillati</taxon>
        <taxon>Bacillota</taxon>
        <taxon>Clostridia</taxon>
        <taxon>Eubacteriales</taxon>
        <taxon>Desulfotomaculaceae</taxon>
        <taxon>Pelotomaculum</taxon>
    </lineage>
</organism>
<evidence type="ECO:0000256" key="1">
    <source>
        <dbReference type="ARBA" id="ARBA00008761"/>
    </source>
</evidence>
<dbReference type="NCBIfam" id="TIGR01766">
    <property type="entry name" value="IS200/IS605 family accessory protein TnpB-like domain"/>
    <property type="match status" value="1"/>
</dbReference>
<feature type="domain" description="Cas12f1-like TNB" evidence="6">
    <location>
        <begin position="313"/>
        <end position="375"/>
    </location>
</feature>
<dbReference type="Pfam" id="PF07282">
    <property type="entry name" value="Cas12f1-like_TNB"/>
    <property type="match status" value="1"/>
</dbReference>
<keyword evidence="3" id="KW-0238">DNA-binding</keyword>
<dbReference type="AlphaFoldDB" id="A0A4Y7RFF3"/>
<evidence type="ECO:0000256" key="2">
    <source>
        <dbReference type="ARBA" id="ARBA00022578"/>
    </source>
</evidence>
<evidence type="ECO:0000313" key="8">
    <source>
        <dbReference type="Proteomes" id="UP000298324"/>
    </source>
</evidence>
<keyword evidence="8" id="KW-1185">Reference proteome</keyword>
<proteinExistence type="inferred from homology"/>
<evidence type="ECO:0000256" key="4">
    <source>
        <dbReference type="ARBA" id="ARBA00023172"/>
    </source>
</evidence>
<gene>
    <name evidence="7" type="ORF">Psch_00996</name>
</gene>
<name>A0A4Y7RFF3_9FIRM</name>
<accession>A0A4Y7RFF3</accession>
<dbReference type="RefSeq" id="WP_190239337.1">
    <property type="nucleotide sequence ID" value="NZ_QFGA01000001.1"/>
</dbReference>
<dbReference type="NCBIfam" id="NF040570">
    <property type="entry name" value="guided_TnpB"/>
    <property type="match status" value="1"/>
</dbReference>
<dbReference type="Pfam" id="PF01385">
    <property type="entry name" value="OrfB_IS605"/>
    <property type="match status" value="1"/>
</dbReference>
<dbReference type="InterPro" id="IPR010095">
    <property type="entry name" value="Cas12f1-like_TNB"/>
</dbReference>
<dbReference type="EMBL" id="QFGA01000001">
    <property type="protein sequence ID" value="TEB07442.1"/>
    <property type="molecule type" value="Genomic_DNA"/>
</dbReference>
<reference evidence="7 8" key="1">
    <citation type="journal article" date="2018" name="Environ. Microbiol.">
        <title>Novel energy conservation strategies and behaviour of Pelotomaculum schinkii driving syntrophic propionate catabolism.</title>
        <authorList>
            <person name="Hidalgo-Ahumada C.A.P."/>
            <person name="Nobu M.K."/>
            <person name="Narihiro T."/>
            <person name="Tamaki H."/>
            <person name="Liu W.T."/>
            <person name="Kamagata Y."/>
            <person name="Stams A.J.M."/>
            <person name="Imachi H."/>
            <person name="Sousa D.Z."/>
        </authorList>
    </citation>
    <scope>NUCLEOTIDE SEQUENCE [LARGE SCALE GENOMIC DNA]</scope>
    <source>
        <strain evidence="7 8">HH</strain>
    </source>
</reference>
<dbReference type="InterPro" id="IPR001959">
    <property type="entry name" value="Transposase"/>
</dbReference>
<evidence type="ECO:0000313" key="7">
    <source>
        <dbReference type="EMBL" id="TEB07442.1"/>
    </source>
</evidence>
<dbReference type="Proteomes" id="UP000298324">
    <property type="component" value="Unassembled WGS sequence"/>
</dbReference>
<dbReference type="GO" id="GO:0003677">
    <property type="term" value="F:DNA binding"/>
    <property type="evidence" value="ECO:0007669"/>
    <property type="project" value="UniProtKB-KW"/>
</dbReference>
<feature type="domain" description="Probable transposase IS891/IS1136/IS1341" evidence="5">
    <location>
        <begin position="163"/>
        <end position="282"/>
    </location>
</feature>
<comment type="caution">
    <text evidence="7">The sequence shown here is derived from an EMBL/GenBank/DDBJ whole genome shotgun (WGS) entry which is preliminary data.</text>
</comment>